<evidence type="ECO:0000256" key="2">
    <source>
        <dbReference type="SAM" id="Coils"/>
    </source>
</evidence>
<dbReference type="eggNOG" id="COG0497">
    <property type="taxonomic scope" value="Bacteria"/>
</dbReference>
<dbReference type="RefSeq" id="WP_013538174.1">
    <property type="nucleotide sequence ID" value="NC_014926.1"/>
</dbReference>
<dbReference type="AlphaFoldDB" id="E8T459"/>
<organism evidence="4 5">
    <name type="scientific">Thermovibrio ammonificans (strain DSM 15698 / JCM 12110 / HB-1)</name>
    <dbReference type="NCBI Taxonomy" id="648996"/>
    <lineage>
        <taxon>Bacteria</taxon>
        <taxon>Pseudomonadati</taxon>
        <taxon>Aquificota</taxon>
        <taxon>Aquificia</taxon>
        <taxon>Desulfurobacteriales</taxon>
        <taxon>Desulfurobacteriaceae</taxon>
        <taxon>Thermovibrio</taxon>
    </lineage>
</organism>
<feature type="coiled-coil region" evidence="2">
    <location>
        <begin position="435"/>
        <end position="462"/>
    </location>
</feature>
<dbReference type="HOGENOM" id="CLU_006589_0_0_0"/>
<feature type="domain" description="Reverse transcriptase" evidence="3">
    <location>
        <begin position="1"/>
        <end position="179"/>
    </location>
</feature>
<accession>E8T459</accession>
<dbReference type="CDD" id="cd01646">
    <property type="entry name" value="RT_Bac_retron_I"/>
    <property type="match status" value="1"/>
</dbReference>
<dbReference type="KEGG" id="tam:Theam_1426"/>
<dbReference type="Proteomes" id="UP000006362">
    <property type="component" value="Chromosome"/>
</dbReference>
<comment type="similarity">
    <text evidence="1">Belongs to the bacterial reverse transcriptase family.</text>
</comment>
<gene>
    <name evidence="4" type="ordered locus">Theam_1426</name>
</gene>
<keyword evidence="5" id="KW-1185">Reference proteome</keyword>
<name>E8T459_THEA1</name>
<keyword evidence="2" id="KW-0175">Coiled coil</keyword>
<dbReference type="InterPro" id="IPR000477">
    <property type="entry name" value="RT_dom"/>
</dbReference>
<dbReference type="PANTHER" id="PTHR34047">
    <property type="entry name" value="NUCLEAR INTRON MATURASE 1, MITOCHONDRIAL-RELATED"/>
    <property type="match status" value="1"/>
</dbReference>
<dbReference type="STRING" id="648996.Theam_1426"/>
<evidence type="ECO:0000256" key="1">
    <source>
        <dbReference type="ARBA" id="ARBA00034120"/>
    </source>
</evidence>
<dbReference type="Pfam" id="PF00078">
    <property type="entry name" value="RVT_1"/>
    <property type="match status" value="1"/>
</dbReference>
<sequence>MINKLHKDYDILVLTLDISDFYPSINLNYCKKLVENIIEEKGGADKENLKNLNERLFKIIETWNEKVNSRGLPIGFLPSPILANLYLREFDEFINDESSALFYGRYIDDIIIILKGDKIDFNKDPLQALFSRKLKGSLKKYEDEYIFPLAQPNESEQSPKITIKINSKKQKNFFLSKGVTPSVINAIQREINEISSLRKLMPDFIDESSVLLEKVFQIYSEGEFGDNLRKVDKVRIRRLGMSILISKLREQSKYLPSNEWRNERQELYKEIKTLLLDPVNFFENIKNVLQLIQLMAWNSDKEEILCLKDEIFQLINAVNKVEIKGLMCFKDEEAKPIKTKLKSHLRRIVEHNISIAIPSDKLLDFIQAKDRYLKIKKDFIENLKMHNLELREKIFEFLINFEHRWEFLEEYFSDINITQPMPKQEPKNELFKIVFRELLDKLKVLEEDIAKENDKIKDLNKLFRFLLFPSIRIPYIYLFSIVDYKNLYNQNGKSENSRIITSENLQDLIKLILLLGKGVLLYSSPINIQEEGDVLLKIAIRKEDTKDTINVGMTNFIVEEKEVELKLKRKETRTKEKFKQLIRIINGVINCRHNIDYILFPEFALPKDWVIYVSQPLFSRKTSLISGGEYRFRNKRVINPVYSLLYSETPYMHFYILIEEEKVHYSPRESLLIKGHKYIHKEADDTPKVVYEHQDFFFSNLICYDIADINLRSKLRGKIDALFIVALNKDLDYFNAIIESAARDLHCFVVLVNSGKYGDSRIRAPYRKDYKRDIIRIKGGKNAFFIVDTIDVKSLREFHSQLYFNESSEFKPIPPGFHTSISQDRKTWNYGS</sequence>
<dbReference type="InterPro" id="IPR036526">
    <property type="entry name" value="C-N_Hydrolase_sf"/>
</dbReference>
<reference evidence="4" key="1">
    <citation type="submission" date="2011-01" db="EMBL/GenBank/DDBJ databases">
        <title>Complete sequence of chromosome of Thermovibrio ammonificans HB-1.</title>
        <authorList>
            <consortium name="US DOE Joint Genome Institute"/>
            <person name="Lucas S."/>
            <person name="Copeland A."/>
            <person name="Lapidus A."/>
            <person name="Cheng J.-F."/>
            <person name="Goodwin L."/>
            <person name="Pitluck S."/>
            <person name="Davenport K."/>
            <person name="Detter J.C."/>
            <person name="Han C."/>
            <person name="Tapia R."/>
            <person name="Land M."/>
            <person name="Hauser L."/>
            <person name="Kyrpides N."/>
            <person name="Ivanova N."/>
            <person name="Ovchinnikova G."/>
            <person name="Vetriani C."/>
            <person name="Woyke T."/>
        </authorList>
    </citation>
    <scope>NUCLEOTIDE SEQUENCE [LARGE SCALE GENOMIC DNA]</scope>
    <source>
        <strain evidence="4">HB-1</strain>
    </source>
</reference>
<dbReference type="eggNOG" id="COG3344">
    <property type="taxonomic scope" value="Bacteria"/>
</dbReference>
<evidence type="ECO:0000259" key="3">
    <source>
        <dbReference type="PROSITE" id="PS50878"/>
    </source>
</evidence>
<evidence type="ECO:0000313" key="4">
    <source>
        <dbReference type="EMBL" id="ADU97388.1"/>
    </source>
</evidence>
<dbReference type="EMBL" id="CP002444">
    <property type="protein sequence ID" value="ADU97388.1"/>
    <property type="molecule type" value="Genomic_DNA"/>
</dbReference>
<proteinExistence type="inferred from homology"/>
<dbReference type="OrthoDB" id="9780724at2"/>
<protein>
    <recommendedName>
        <fullName evidence="3">Reverse transcriptase domain-containing protein</fullName>
    </recommendedName>
</protein>
<dbReference type="SUPFAM" id="SSF56317">
    <property type="entry name" value="Carbon-nitrogen hydrolase"/>
    <property type="match status" value="1"/>
</dbReference>
<evidence type="ECO:0000313" key="5">
    <source>
        <dbReference type="Proteomes" id="UP000006362"/>
    </source>
</evidence>
<dbReference type="eggNOG" id="COG0388">
    <property type="taxonomic scope" value="Bacteria"/>
</dbReference>
<dbReference type="PROSITE" id="PS50878">
    <property type="entry name" value="RT_POL"/>
    <property type="match status" value="1"/>
</dbReference>
<dbReference type="InterPro" id="IPR051083">
    <property type="entry name" value="GrpII_Intron_Splice-Mob/Def"/>
</dbReference>